<dbReference type="SUPFAM" id="SSF53474">
    <property type="entry name" value="alpha/beta-Hydrolases"/>
    <property type="match status" value="1"/>
</dbReference>
<accession>A0ABU3CYQ0</accession>
<keyword evidence="2" id="KW-0378">Hydrolase</keyword>
<dbReference type="Proteomes" id="UP001248819">
    <property type="component" value="Unassembled WGS sequence"/>
</dbReference>
<proteinExistence type="predicted"/>
<sequence>MNNGYLAHLFFNNMKKKNKENIPVQRLLVPGYILQFNQLLTKLSPHLASRFAARLFLTPFRYKLPEREKKMDNESIQEQITIPQTHREIVTYKYGESSKRILLVHGWSGRGTQLSKIAEALLENGYSTISFDAPAHGKAPGSTSMMPYFTESIHHLNKFYGPFEAIIGHSLGGMSALKAISEGASTKKLVLLGTANSITHITKEFARNMKMNDKVAGKMKAYLDNKFKQDMDSYSGAVSAEGVTTPTLVIHDKNDVDVAVSCAYDIDEKLKNSELFITEGLGHRRILGNPEVINKIATFITV</sequence>
<dbReference type="GO" id="GO:0016787">
    <property type="term" value="F:hydrolase activity"/>
    <property type="evidence" value="ECO:0007669"/>
    <property type="project" value="UniProtKB-KW"/>
</dbReference>
<reference evidence="2 3" key="1">
    <citation type="submission" date="2023-09" db="EMBL/GenBank/DDBJ databases">
        <authorList>
            <person name="Rey-Velasco X."/>
        </authorList>
    </citation>
    <scope>NUCLEOTIDE SEQUENCE [LARGE SCALE GENOMIC DNA]</scope>
    <source>
        <strain evidence="2 3">F297</strain>
    </source>
</reference>
<gene>
    <name evidence="2" type="ORF">RM529_15195</name>
</gene>
<dbReference type="RefSeq" id="WP_311485603.1">
    <property type="nucleotide sequence ID" value="NZ_JAVRHP010000120.1"/>
</dbReference>
<dbReference type="InterPro" id="IPR029058">
    <property type="entry name" value="AB_hydrolase_fold"/>
</dbReference>
<dbReference type="Pfam" id="PF12146">
    <property type="entry name" value="Hydrolase_4"/>
    <property type="match status" value="1"/>
</dbReference>
<feature type="domain" description="Serine aminopeptidase S33" evidence="1">
    <location>
        <begin position="97"/>
        <end position="220"/>
    </location>
</feature>
<dbReference type="PANTHER" id="PTHR43433">
    <property type="entry name" value="HYDROLASE, ALPHA/BETA FOLD FAMILY PROTEIN"/>
    <property type="match status" value="1"/>
</dbReference>
<dbReference type="InterPro" id="IPR050471">
    <property type="entry name" value="AB_hydrolase"/>
</dbReference>
<dbReference type="Gene3D" id="3.40.50.1820">
    <property type="entry name" value="alpha/beta hydrolase"/>
    <property type="match status" value="1"/>
</dbReference>
<protein>
    <submittedName>
        <fullName evidence="2">Alpha/beta hydrolase</fullName>
    </submittedName>
</protein>
<dbReference type="InterPro" id="IPR022742">
    <property type="entry name" value="Hydrolase_4"/>
</dbReference>
<evidence type="ECO:0000313" key="3">
    <source>
        <dbReference type="Proteomes" id="UP001248819"/>
    </source>
</evidence>
<dbReference type="EMBL" id="JAVRHP010000120">
    <property type="protein sequence ID" value="MDT0651500.1"/>
    <property type="molecule type" value="Genomic_DNA"/>
</dbReference>
<evidence type="ECO:0000259" key="1">
    <source>
        <dbReference type="Pfam" id="PF12146"/>
    </source>
</evidence>
<dbReference type="PANTHER" id="PTHR43433:SF5">
    <property type="entry name" value="AB HYDROLASE-1 DOMAIN-CONTAINING PROTEIN"/>
    <property type="match status" value="1"/>
</dbReference>
<organism evidence="2 3">
    <name type="scientific">Autumnicola edwardsiae</name>
    <dbReference type="NCBI Taxonomy" id="3075594"/>
    <lineage>
        <taxon>Bacteria</taxon>
        <taxon>Pseudomonadati</taxon>
        <taxon>Bacteroidota</taxon>
        <taxon>Flavobacteriia</taxon>
        <taxon>Flavobacteriales</taxon>
        <taxon>Flavobacteriaceae</taxon>
        <taxon>Autumnicola</taxon>
    </lineage>
</organism>
<keyword evidence="3" id="KW-1185">Reference proteome</keyword>
<comment type="caution">
    <text evidence="2">The sequence shown here is derived from an EMBL/GenBank/DDBJ whole genome shotgun (WGS) entry which is preliminary data.</text>
</comment>
<name>A0ABU3CYQ0_9FLAO</name>
<evidence type="ECO:0000313" key="2">
    <source>
        <dbReference type="EMBL" id="MDT0651500.1"/>
    </source>
</evidence>